<keyword evidence="4" id="KW-1015">Disulfide bond</keyword>
<name>A0A2A9PI10_OPHUN</name>
<proteinExistence type="predicted"/>
<evidence type="ECO:0000256" key="2">
    <source>
        <dbReference type="ARBA" id="ARBA00022729"/>
    </source>
</evidence>
<dbReference type="Proteomes" id="UP000037136">
    <property type="component" value="Unassembled WGS sequence"/>
</dbReference>
<keyword evidence="7" id="KW-1185">Reference proteome</keyword>
<evidence type="ECO:0000256" key="4">
    <source>
        <dbReference type="ARBA" id="ARBA00023157"/>
    </source>
</evidence>
<dbReference type="OrthoDB" id="4922995at2759"/>
<organism evidence="6 7">
    <name type="scientific">Ophiocordyceps unilateralis</name>
    <name type="common">Zombie-ant fungus</name>
    <name type="synonym">Torrubia unilateralis</name>
    <dbReference type="NCBI Taxonomy" id="268505"/>
    <lineage>
        <taxon>Eukaryota</taxon>
        <taxon>Fungi</taxon>
        <taxon>Dikarya</taxon>
        <taxon>Ascomycota</taxon>
        <taxon>Pezizomycotina</taxon>
        <taxon>Sordariomycetes</taxon>
        <taxon>Hypocreomycetidae</taxon>
        <taxon>Hypocreales</taxon>
        <taxon>Ophiocordycipitaceae</taxon>
        <taxon>Ophiocordyceps</taxon>
    </lineage>
</organism>
<feature type="chain" id="PRO_5012925151" evidence="5">
    <location>
        <begin position="23"/>
        <end position="677"/>
    </location>
</feature>
<reference evidence="6 7" key="2">
    <citation type="journal article" date="2017" name="Sci. Rep.">
        <title>Ant-infecting Ophiocordyceps genomes reveal a high diversity of potential behavioral manipulation genes and a possible major role for enterotoxins.</title>
        <authorList>
            <person name="de Bekker C."/>
            <person name="Ohm R.A."/>
            <person name="Evans H.C."/>
            <person name="Brachmann A."/>
            <person name="Hughes D.P."/>
        </authorList>
    </citation>
    <scope>NUCLEOTIDE SEQUENCE [LARGE SCALE GENOMIC DNA]</scope>
    <source>
        <strain evidence="6 7">SC16a</strain>
    </source>
</reference>
<dbReference type="AlphaFoldDB" id="A0A2A9PI10"/>
<protein>
    <submittedName>
        <fullName evidence="6">Enterotoxin</fullName>
    </submittedName>
</protein>
<dbReference type="GO" id="GO:0090729">
    <property type="term" value="F:toxin activity"/>
    <property type="evidence" value="ECO:0007669"/>
    <property type="project" value="UniProtKB-KW"/>
</dbReference>
<dbReference type="InterPro" id="IPR001144">
    <property type="entry name" value="Enterotoxin_A"/>
</dbReference>
<keyword evidence="2 5" id="KW-0732">Signal</keyword>
<dbReference type="EMBL" id="LAZP02000115">
    <property type="protein sequence ID" value="PFH60661.1"/>
    <property type="molecule type" value="Genomic_DNA"/>
</dbReference>
<sequence>MHWFNVISAVPIWLSWPEPGGAFQLRQQGDLPNTREGFVYRGDARDPRAVRNFGGFRPQGLNWEHDEEAFSIDHHHNAGPNGCEMDGFGQPDFSFRTAYVSATREMDTASGYGIWIYEIRATPNILDIQWPEPYPDGEVFALGGIHWRQVRRFARIRRPDARPPVDDGDWMDNPDYDVRLYEESAYAAMCRVSVDFPNALSWGEVGDEQSSWPQRPMFHTAQNYVNEVAFDVVGSFPLDFLQYPLDEDIPGSSRPDQSEHHSMQNQVAHELQQFIHMSDAELDGFFPEGRGLVGDLMENGHLNPGACAALLRPRETMDKRAEDHEQPRSDSCCRMVAALRKKWRRNQLVRRVFGLSLDEMQRLIEGRFDDLNCALLIARMQEKEEPDGGRDSGGIYIVDAPTAESTERDCRRAQDMVTPQPTTAIFHADSLWPAEAKHQGGFLPHGNSKSFAAWRTFGGAARKAGSFDDRRKQGIAGVVYLVRATPNILVEKMTTPVVVGGITWKQVMGWTYVPRNYTPPKDRSMQDAQPRARFLELLERLSEQNTTLFEHNVDYDHSLNNKTANRKYVNLDDQPVEVFKAFMDVNGGPVGWKGDFPLFSPPPERRLVPAEHEPGVLERMYDFLVGPSGAMLTLLTATVAALLIPGVVEALGVDEVLDMAFHGGAVGLLQMLRVTLA</sequence>
<evidence type="ECO:0000256" key="3">
    <source>
        <dbReference type="ARBA" id="ARBA00023026"/>
    </source>
</evidence>
<keyword evidence="3" id="KW-0843">Virulence</keyword>
<accession>A0A2A9PI10</accession>
<evidence type="ECO:0000313" key="7">
    <source>
        <dbReference type="Proteomes" id="UP000037136"/>
    </source>
</evidence>
<keyword evidence="1" id="KW-0800">Toxin</keyword>
<comment type="caution">
    <text evidence="6">The sequence shown here is derived from an EMBL/GenBank/DDBJ whole genome shotgun (WGS) entry which is preliminary data.</text>
</comment>
<evidence type="ECO:0000256" key="1">
    <source>
        <dbReference type="ARBA" id="ARBA00022656"/>
    </source>
</evidence>
<feature type="signal peptide" evidence="5">
    <location>
        <begin position="1"/>
        <end position="22"/>
    </location>
</feature>
<reference evidence="6 7" key="1">
    <citation type="journal article" date="2015" name="BMC Genomics">
        <title>Gene expression during zombie ant biting behavior reflects the complexity underlying fungal parasitic behavioral manipulation.</title>
        <authorList>
            <person name="de Bekker C."/>
            <person name="Ohm R.A."/>
            <person name="Loreto R.G."/>
            <person name="Sebastian A."/>
            <person name="Albert I."/>
            <person name="Merrow M."/>
            <person name="Brachmann A."/>
            <person name="Hughes D.P."/>
        </authorList>
    </citation>
    <scope>NUCLEOTIDE SEQUENCE [LARGE SCALE GENOMIC DNA]</scope>
    <source>
        <strain evidence="6 7">SC16a</strain>
    </source>
</reference>
<dbReference type="Pfam" id="PF01375">
    <property type="entry name" value="Enterotoxin_a"/>
    <property type="match status" value="1"/>
</dbReference>
<dbReference type="Gene3D" id="3.90.210.10">
    <property type="entry name" value="Heat-Labile Enterotoxin, subunit A"/>
    <property type="match status" value="2"/>
</dbReference>
<evidence type="ECO:0000256" key="5">
    <source>
        <dbReference type="SAM" id="SignalP"/>
    </source>
</evidence>
<gene>
    <name evidence="6" type="ORF">XA68_10573</name>
</gene>
<dbReference type="SUPFAM" id="SSF56399">
    <property type="entry name" value="ADP-ribosylation"/>
    <property type="match status" value="2"/>
</dbReference>
<evidence type="ECO:0000313" key="6">
    <source>
        <dbReference type="EMBL" id="PFH60661.1"/>
    </source>
</evidence>